<evidence type="ECO:0000256" key="1">
    <source>
        <dbReference type="SAM" id="MobiDB-lite"/>
    </source>
</evidence>
<feature type="region of interest" description="Disordered" evidence="1">
    <location>
        <begin position="35"/>
        <end position="76"/>
    </location>
</feature>
<keyword evidence="2" id="KW-0472">Membrane</keyword>
<reference evidence="3 4" key="1">
    <citation type="submission" date="2019-06" db="EMBL/GenBank/DDBJ databases">
        <title>Genome Sequence of the Brown Rot Fungal Pathogen Monilinia laxa.</title>
        <authorList>
            <person name="De Miccolis Angelini R.M."/>
            <person name="Landi L."/>
            <person name="Abate D."/>
            <person name="Pollastro S."/>
            <person name="Romanazzi G."/>
            <person name="Faretra F."/>
        </authorList>
    </citation>
    <scope>NUCLEOTIDE SEQUENCE [LARGE SCALE GENOMIC DNA]</scope>
    <source>
        <strain evidence="3 4">Mlax316</strain>
    </source>
</reference>
<proteinExistence type="predicted"/>
<sequence>MFATAALGGVEFILFVITLVILSIRLHCHRKAGGHCVPGGGAPKHNDIETKPQRNTATTAEQAQPEVYHPPVSHSQ</sequence>
<keyword evidence="2" id="KW-1133">Transmembrane helix</keyword>
<keyword evidence="4" id="KW-1185">Reference proteome</keyword>
<name>A0A5N6K402_MONLA</name>
<keyword evidence="2" id="KW-0812">Transmembrane</keyword>
<dbReference type="Proteomes" id="UP000326757">
    <property type="component" value="Unassembled WGS sequence"/>
</dbReference>
<gene>
    <name evidence="3" type="ORF">EYC80_002417</name>
</gene>
<evidence type="ECO:0000313" key="3">
    <source>
        <dbReference type="EMBL" id="KAB8297019.1"/>
    </source>
</evidence>
<organism evidence="3 4">
    <name type="scientific">Monilinia laxa</name>
    <name type="common">Brown rot fungus</name>
    <name type="synonym">Sclerotinia laxa</name>
    <dbReference type="NCBI Taxonomy" id="61186"/>
    <lineage>
        <taxon>Eukaryota</taxon>
        <taxon>Fungi</taxon>
        <taxon>Dikarya</taxon>
        <taxon>Ascomycota</taxon>
        <taxon>Pezizomycotina</taxon>
        <taxon>Leotiomycetes</taxon>
        <taxon>Helotiales</taxon>
        <taxon>Sclerotiniaceae</taxon>
        <taxon>Monilinia</taxon>
    </lineage>
</organism>
<comment type="caution">
    <text evidence="3">The sequence shown here is derived from an EMBL/GenBank/DDBJ whole genome shotgun (WGS) entry which is preliminary data.</text>
</comment>
<accession>A0A5N6K402</accession>
<dbReference type="AlphaFoldDB" id="A0A5N6K402"/>
<dbReference type="EMBL" id="VIGI01000008">
    <property type="protein sequence ID" value="KAB8297019.1"/>
    <property type="molecule type" value="Genomic_DNA"/>
</dbReference>
<evidence type="ECO:0000256" key="2">
    <source>
        <dbReference type="SAM" id="Phobius"/>
    </source>
</evidence>
<feature type="compositionally biased region" description="Polar residues" evidence="1">
    <location>
        <begin position="53"/>
        <end position="62"/>
    </location>
</feature>
<dbReference type="OrthoDB" id="5325022at2759"/>
<feature type="transmembrane region" description="Helical" evidence="2">
    <location>
        <begin position="6"/>
        <end position="24"/>
    </location>
</feature>
<evidence type="ECO:0000313" key="4">
    <source>
        <dbReference type="Proteomes" id="UP000326757"/>
    </source>
</evidence>
<protein>
    <submittedName>
        <fullName evidence="3">Uncharacterized protein</fullName>
    </submittedName>
</protein>